<dbReference type="InterPro" id="IPR008964">
    <property type="entry name" value="Invasin/intimin_cell_adhesion"/>
</dbReference>
<dbReference type="Proteomes" id="UP000521017">
    <property type="component" value="Unassembled WGS sequence"/>
</dbReference>
<evidence type="ECO:0000313" key="2">
    <source>
        <dbReference type="EMBL" id="MBB6502871.1"/>
    </source>
</evidence>
<dbReference type="InterPro" id="IPR013783">
    <property type="entry name" value="Ig-like_fold"/>
</dbReference>
<dbReference type="PANTHER" id="PTHR28206:SF1">
    <property type="entry name" value="NUCLEOPORIN POM152"/>
    <property type="match status" value="1"/>
</dbReference>
<dbReference type="PANTHER" id="PTHR28206">
    <property type="entry name" value="NUCLEOPORIN POM152"/>
    <property type="match status" value="1"/>
</dbReference>
<dbReference type="EMBL" id="JACHCC010000016">
    <property type="protein sequence ID" value="MBB6502871.1"/>
    <property type="molecule type" value="Genomic_DNA"/>
</dbReference>
<protein>
    <submittedName>
        <fullName evidence="2">Gliding motility-associated-like protein</fullName>
    </submittedName>
</protein>
<comment type="caution">
    <text evidence="2">The sequence shown here is derived from an EMBL/GenBank/DDBJ whole genome shotgun (WGS) entry which is preliminary data.</text>
</comment>
<dbReference type="PROSITE" id="PS51841">
    <property type="entry name" value="LTD"/>
    <property type="match status" value="1"/>
</dbReference>
<dbReference type="Pfam" id="PF18676">
    <property type="entry name" value="MBG_2"/>
    <property type="match status" value="1"/>
</dbReference>
<dbReference type="InterPro" id="IPR001322">
    <property type="entry name" value="Lamin_tail_dom"/>
</dbReference>
<dbReference type="NCBIfam" id="NF038032">
    <property type="entry name" value="CehA_McbA_metalo"/>
    <property type="match status" value="1"/>
</dbReference>
<reference evidence="2 3" key="1">
    <citation type="submission" date="2020-08" db="EMBL/GenBank/DDBJ databases">
        <title>Genomic Encyclopedia of Type Strains, Phase IV (KMG-V): Genome sequencing to study the core and pangenomes of soil and plant-associated prokaryotes.</title>
        <authorList>
            <person name="Whitman W."/>
        </authorList>
    </citation>
    <scope>NUCLEOTIDE SEQUENCE [LARGE SCALE GENOMIC DNA]</scope>
    <source>
        <strain evidence="2 3">M2T3</strain>
    </source>
</reference>
<dbReference type="Gene3D" id="3.20.20.140">
    <property type="entry name" value="Metal-dependent hydrolases"/>
    <property type="match status" value="1"/>
</dbReference>
<dbReference type="NCBIfam" id="TIGR04131">
    <property type="entry name" value="Bac_Flav_CTERM"/>
    <property type="match status" value="1"/>
</dbReference>
<dbReference type="GO" id="GO:0006606">
    <property type="term" value="P:protein import into nucleus"/>
    <property type="evidence" value="ECO:0007669"/>
    <property type="project" value="TreeGrafter"/>
</dbReference>
<dbReference type="SUPFAM" id="SSF89550">
    <property type="entry name" value="PHP domain-like"/>
    <property type="match status" value="1"/>
</dbReference>
<sequence>MRKLLPLLLLFYFALFLPAKLYAQLASWDFTGQATVVTSTANVYDPGLSAAPNLTRGTLASASAGANSFRTTGFKNLAISVANQAYFEVKFTAATGKKLSLTSIDAIFQGTASFFASPGVDNQFAYSLDGTNFILIGSPTTVTTVGATPKFPTINLAAVSVLQNVPSTTTVTLRFYAKGQTATGGWGFFSPASGTNGLTVGGTVTDAGGADTTPPVNTVNYPKINNITATSVDLLSNINEAGTTYYVLIPASGTAPTTVAQIKAGLDGNNNAALQAGSFANTANTDATKTINGLTASTAYKVYTVSADAVPNVQTTFSSLNATTISSVDLTPPVNTAGYPKTSNITATSIDLLSNINEAGITYYVLLPATGTAPTTALQVKSGLDGNGNAAFKAGSLINTANADAATTINGLTALTAYKLYVAAADAATVPNLQSAFVTVNATTIGLGDVTPPVNTAGYPKTNNMTTTSIDLLSNINEAGTTYYVLIPATGTAPTTAVQVKAGLDGNNAAALKSGSILNTANTDATSTISGLTVSTAYTIYTVSADAVTPVPNLQTTISTLNVSTANPPLVSAPVIISQYYEGLSVNKWIELTNLSSSPVNTASPQLKLALYNISGDAGPINITATPSQTMNLNVIIPPFGTVLIANTGNAGEVPYLTVASAAQTNNSVINFNGNDGITLLDANNNIIDAFGQGVNAKDVSYVRNLSVTAPSATFNADDWARIPLATVQNAIDDDDPNRLGVHFPPNLPACAAPAVAPSALVFSNLKTNSITGTFTASTDANEYLIIRSTNSTLTAFPQDGVSYNTGAALGGGIVSSRIVTNTFTDNGLTSSTNYYYFIFPLNNVSCTGGPKYLTTGYLTGTATTKTLAACITPADQPTNFTITSSNYNFIQGSYNAASNADEYLVVMSTSNTLTSNPLNQTVYNVGDQLGGGIVIKRGTGNSFTRSGLAQNTTYYFYLFSLNSSCAGGPLYLTSAPLTGSRKTGILDANNLNFYYGNLHSHSSYSDGNKDDTKKKPEDDYAFAKNSMKMDFLGISEHNHTQAGMSLANWQPGIDAAKKATTSTFLALHGMEWGVISGGGHVIVYGIDSLIGWEPGENQIYVPKSTYTGPNGLFRIINRHGLNAIATLAHPNTTDFNNISATYDLSADSAIVGAALESGPAFSTNITYSDPASSMSYLSYYNRMLSRGYHLGATIDHDNHNLTFGRHTRARLVVLAPALTENDLLDAIKKMRFYASEDSAAKVTFLLNKQPVGSVFTGAGAPAISVNAATTSPVTSIRLLYGTPGSGVNAVEVTNSASGTLSYTHDALANLATGYYYADIVETDGSRIITSPIWYSRDDSYVKKNQTITFAPTRSVTYGDPDLDAGATSDNPNTNITYASSDVSIATVTDNKIQLLKAGVVTITASQAGDALFNPATKQQVLTILPKPIVVTADARQKFFGDLDPMLTYTTSSPLIGTDIFSGSLIRETGEETGNYNILVGSLSLGSNYALNYKPAVLQILARAAGSISGTTNVAVNAPSPVITFTATTGTAPFTFTYHINNGADQTLTASGNTVTVNVPTATAGTFVYTLTKITDANSSQTQNVSSTVTVSPLPVAIISGTGSVCVNTGAPVITFTGSNGTAPYTFTYNINGAAVQTVTTTTGNTVTVQAPVNVAGSFVYSLVSVSDANTSQTQTGNATITVNALATASISGNASVVVNATSPLITFTGSNGTAPYTFTYNINGAAAQTVTTTTGNTVTVQVPTATSGSYVYNLLNVSDANCGQPQTGTATVIVQSLPLANISGTGSVCMNSGSPLITFTGSNGTAPYTFTYNINGAATQTVTTTTGNTVTVQAPVNVAGSFVYNLINVSDANTSQAQTGNATITVNALATASISGSTSVGVNVPSPVITFTGAKGTAPYTFTYNINGGTAKTVTTTTGNTVTVQVPTNTPGSYAYNLISVNDANCGQPQTGAATVIVQSLPLANISGTTQLCANSGTPVITFTGSNGTAPYTFTYTLNGSRKTITANTAVATVSVPVNQPGVFTYTLLSVADAYASQPQTGNAVVTVNALPMIQIGSDKPLSISKGDVIQLTASGGARYSWTGNDVLSGQNSPVLTIRPKQSGTYTVTVSNASGCNTNQTINITVLDDYKLEAGTVITPNGDGINDKFVIKNIDLYPNNTLRIFDKTGRVIYTRQAYANDWDGTLNGSPLAEGTYYYILDMGPNIKNFKGYINIIRD</sequence>
<dbReference type="InterPro" id="IPR037701">
    <property type="entry name" value="Pom152"/>
</dbReference>
<dbReference type="GO" id="GO:0006999">
    <property type="term" value="P:nuclear pore organization"/>
    <property type="evidence" value="ECO:0007669"/>
    <property type="project" value="TreeGrafter"/>
</dbReference>
<dbReference type="InterPro" id="IPR026341">
    <property type="entry name" value="T9SS_type_B"/>
</dbReference>
<organism evidence="2 3">
    <name type="scientific">Pedobacter cryoconitis</name>
    <dbReference type="NCBI Taxonomy" id="188932"/>
    <lineage>
        <taxon>Bacteria</taxon>
        <taxon>Pseudomonadati</taxon>
        <taxon>Bacteroidota</taxon>
        <taxon>Sphingobacteriia</taxon>
        <taxon>Sphingobacteriales</taxon>
        <taxon>Sphingobacteriaceae</taxon>
        <taxon>Pedobacter</taxon>
    </lineage>
</organism>
<feature type="domain" description="LTD" evidence="1">
    <location>
        <begin position="562"/>
        <end position="695"/>
    </location>
</feature>
<dbReference type="SUPFAM" id="SSF49265">
    <property type="entry name" value="Fibronectin type III"/>
    <property type="match status" value="1"/>
</dbReference>
<dbReference type="RefSeq" id="WP_184629114.1">
    <property type="nucleotide sequence ID" value="NZ_JACHCC010000016.1"/>
</dbReference>
<gene>
    <name evidence="2" type="ORF">HDF25_005054</name>
</gene>
<dbReference type="Pfam" id="PF00932">
    <property type="entry name" value="LTD"/>
    <property type="match status" value="1"/>
</dbReference>
<dbReference type="GO" id="GO:0017056">
    <property type="term" value="F:structural constituent of nuclear pore"/>
    <property type="evidence" value="ECO:0007669"/>
    <property type="project" value="InterPro"/>
</dbReference>
<dbReference type="InterPro" id="IPR016195">
    <property type="entry name" value="Pol/histidinol_Pase-like"/>
</dbReference>
<dbReference type="InterPro" id="IPR036116">
    <property type="entry name" value="FN3_sf"/>
</dbReference>
<evidence type="ECO:0000259" key="1">
    <source>
        <dbReference type="PROSITE" id="PS51841"/>
    </source>
</evidence>
<accession>A0A7X0JAL3</accession>
<proteinExistence type="predicted"/>
<name>A0A7X0JAL3_9SPHI</name>
<evidence type="ECO:0000313" key="3">
    <source>
        <dbReference type="Proteomes" id="UP000521017"/>
    </source>
</evidence>
<dbReference type="Pfam" id="PF13585">
    <property type="entry name" value="CHU_C"/>
    <property type="match status" value="1"/>
</dbReference>
<dbReference type="InterPro" id="IPR041286">
    <property type="entry name" value="MBG_2"/>
</dbReference>
<dbReference type="Gene3D" id="2.60.40.10">
    <property type="entry name" value="Immunoglobulins"/>
    <property type="match status" value="3"/>
</dbReference>
<dbReference type="SUPFAM" id="SSF49373">
    <property type="entry name" value="Invasin/intimin cell-adhesion fragments"/>
    <property type="match status" value="1"/>
</dbReference>